<evidence type="ECO:0000313" key="1">
    <source>
        <dbReference type="EMBL" id="KAL1868905.1"/>
    </source>
</evidence>
<dbReference type="Pfam" id="PF05721">
    <property type="entry name" value="PhyH"/>
    <property type="match status" value="1"/>
</dbReference>
<dbReference type="InterPro" id="IPR008775">
    <property type="entry name" value="Phytyl_CoA_dOase-like"/>
</dbReference>
<dbReference type="Proteomes" id="UP001583177">
    <property type="component" value="Unassembled WGS sequence"/>
</dbReference>
<dbReference type="Gene3D" id="2.60.120.620">
    <property type="entry name" value="q2cbj1_9rhob like domain"/>
    <property type="match status" value="1"/>
</dbReference>
<gene>
    <name evidence="1" type="ORF">Daus18300_005741</name>
</gene>
<keyword evidence="2" id="KW-1185">Reference proteome</keyword>
<dbReference type="PANTHER" id="PTHR37563:SF2">
    <property type="entry name" value="PHYTANOYL-COA DIOXYGENASE FAMILY PROTEIN (AFU_ORTHOLOGUE AFUA_2G03330)"/>
    <property type="match status" value="1"/>
</dbReference>
<dbReference type="PANTHER" id="PTHR37563">
    <property type="entry name" value="PHYTANOYL-COA DIOXYGENASE FAMILY PROTEIN (AFU_ORTHOLOGUE AFUA_2G03330)"/>
    <property type="match status" value="1"/>
</dbReference>
<dbReference type="InterPro" id="IPR051961">
    <property type="entry name" value="Fungal_Metabolite_Diox"/>
</dbReference>
<dbReference type="EMBL" id="JAWRVE010000043">
    <property type="protein sequence ID" value="KAL1868905.1"/>
    <property type="molecule type" value="Genomic_DNA"/>
</dbReference>
<evidence type="ECO:0000313" key="2">
    <source>
        <dbReference type="Proteomes" id="UP001583177"/>
    </source>
</evidence>
<sequence length="412" mass="45301">MGSAVQLPFKTLTAGLEFQGKPYDFSNDGPTEVFQRNISRVRAFIEEKLLTFAGLGSLVKLTLGNGVEYSSPPILIDARFDEVKLLDSAPEGVEPGITITIVPEYVLDLGPFPLYLAPGGCPELLSDTDKRPREDLPKPTEDVEQIKRDIRKWGYALVPNALSPDQVRILRTAVEQQAAGEQAAGVAHMDGMFMKNGGQPNQRVWNLPGKGDEFLDLLNHPLIDSVVPWFLGSAFTLYSMTANIARPTRSGIYMHIDQMGLGPAIDHPLLMNAVWYLMDTTEKSGATRVYPGSHSKDVAPPTFNEIGGSIPIEVSAGTVLLLDSRLWHSTGVNTSDVIRPAILQAFSRFFIRGIENYPEHLTEEVKKKLSDRQLALLGFPVPVRERGHKSEVFTAYKLPGVDAGRLREPANG</sequence>
<comment type="caution">
    <text evidence="1">The sequence shown here is derived from an EMBL/GenBank/DDBJ whole genome shotgun (WGS) entry which is preliminary data.</text>
</comment>
<protein>
    <recommendedName>
        <fullName evidence="3">Phytanoyl-CoA dioxygenase</fullName>
    </recommendedName>
</protein>
<evidence type="ECO:0008006" key="3">
    <source>
        <dbReference type="Google" id="ProtNLM"/>
    </source>
</evidence>
<accession>A0ABR3WZU2</accession>
<reference evidence="1 2" key="1">
    <citation type="journal article" date="2024" name="IMA Fungus">
        <title>IMA Genome - F19 : A genome assembly and annotation guide to empower mycologists, including annotated draft genome sequences of Ceratocystis pirilliformis, Diaporthe australafricana, Fusarium ophioides, Paecilomyces lecythidis, and Sporothrix stenoceras.</title>
        <authorList>
            <person name="Aylward J."/>
            <person name="Wilson A.M."/>
            <person name="Visagie C.M."/>
            <person name="Spraker J."/>
            <person name="Barnes I."/>
            <person name="Buitendag C."/>
            <person name="Ceriani C."/>
            <person name="Del Mar Angel L."/>
            <person name="du Plessis D."/>
            <person name="Fuchs T."/>
            <person name="Gasser K."/>
            <person name="Kramer D."/>
            <person name="Li W."/>
            <person name="Munsamy K."/>
            <person name="Piso A."/>
            <person name="Price J.L."/>
            <person name="Sonnekus B."/>
            <person name="Thomas C."/>
            <person name="van der Nest A."/>
            <person name="van Dijk A."/>
            <person name="van Heerden A."/>
            <person name="van Vuuren N."/>
            <person name="Yilmaz N."/>
            <person name="Duong T.A."/>
            <person name="van der Merwe N.A."/>
            <person name="Wingfield M.J."/>
            <person name="Wingfield B.D."/>
        </authorList>
    </citation>
    <scope>NUCLEOTIDE SEQUENCE [LARGE SCALE GENOMIC DNA]</scope>
    <source>
        <strain evidence="1 2">CMW 18300</strain>
    </source>
</reference>
<organism evidence="1 2">
    <name type="scientific">Diaporthe australafricana</name>
    <dbReference type="NCBI Taxonomy" id="127596"/>
    <lineage>
        <taxon>Eukaryota</taxon>
        <taxon>Fungi</taxon>
        <taxon>Dikarya</taxon>
        <taxon>Ascomycota</taxon>
        <taxon>Pezizomycotina</taxon>
        <taxon>Sordariomycetes</taxon>
        <taxon>Sordariomycetidae</taxon>
        <taxon>Diaporthales</taxon>
        <taxon>Diaporthaceae</taxon>
        <taxon>Diaporthe</taxon>
    </lineage>
</organism>
<proteinExistence type="predicted"/>
<name>A0ABR3WZU2_9PEZI</name>
<dbReference type="SUPFAM" id="SSF51197">
    <property type="entry name" value="Clavaminate synthase-like"/>
    <property type="match status" value="1"/>
</dbReference>